<keyword evidence="8" id="KW-0378">Hydrolase</keyword>
<evidence type="ECO:0000256" key="6">
    <source>
        <dbReference type="ARBA" id="ARBA00022722"/>
    </source>
</evidence>
<accession>A0ABZ0WUU4</accession>
<dbReference type="Pfam" id="PF21315">
    <property type="entry name" value="FAN1_HTH"/>
    <property type="match status" value="1"/>
</dbReference>
<keyword evidence="14" id="KW-1185">Reference proteome</keyword>
<reference evidence="13 14" key="1">
    <citation type="submission" date="2023-12" db="EMBL/GenBank/DDBJ databases">
        <title>Genome sequencing and assembly of bacterial species from a model synthetic community.</title>
        <authorList>
            <person name="Hogle S.L."/>
        </authorList>
    </citation>
    <scope>NUCLEOTIDE SEQUENCE [LARGE SCALE GENOMIC DNA]</scope>
    <source>
        <strain evidence="13 14">HAMBI 2494</strain>
    </source>
</reference>
<dbReference type="EMBL" id="CP139965">
    <property type="protein sequence ID" value="WQD81159.1"/>
    <property type="molecule type" value="Genomic_DNA"/>
</dbReference>
<comment type="cofactor">
    <cofactor evidence="3">
        <name>Mg(2+)</name>
        <dbReference type="ChEBI" id="CHEBI:18420"/>
    </cofactor>
</comment>
<evidence type="ECO:0000313" key="14">
    <source>
        <dbReference type="Proteomes" id="UP001325479"/>
    </source>
</evidence>
<gene>
    <name evidence="13" type="ORF">U0042_25510</name>
</gene>
<comment type="catalytic activity">
    <reaction evidence="1">
        <text>Hydrolytically removes 5'-nucleotides successively from the 3'-hydroxy termini of 3'-hydroxy-terminated oligonucleotides.</text>
        <dbReference type="EC" id="3.1.4.1"/>
    </reaction>
</comment>
<evidence type="ECO:0000256" key="11">
    <source>
        <dbReference type="SAM" id="MobiDB-lite"/>
    </source>
</evidence>
<proteinExistence type="inferred from homology"/>
<evidence type="ECO:0000256" key="9">
    <source>
        <dbReference type="ARBA" id="ARBA00022842"/>
    </source>
</evidence>
<evidence type="ECO:0000256" key="4">
    <source>
        <dbReference type="ARBA" id="ARBA00005533"/>
    </source>
</evidence>
<evidence type="ECO:0000259" key="12">
    <source>
        <dbReference type="SMART" id="SM00990"/>
    </source>
</evidence>
<dbReference type="InterPro" id="IPR049125">
    <property type="entry name" value="FAN1-like_WH"/>
</dbReference>
<evidence type="ECO:0000256" key="1">
    <source>
        <dbReference type="ARBA" id="ARBA00000983"/>
    </source>
</evidence>
<dbReference type="Gene3D" id="3.40.1350.10">
    <property type="match status" value="1"/>
</dbReference>
<evidence type="ECO:0000256" key="2">
    <source>
        <dbReference type="ARBA" id="ARBA00001936"/>
    </source>
</evidence>
<comment type="cofactor">
    <cofactor evidence="2">
        <name>Mn(2+)</name>
        <dbReference type="ChEBI" id="CHEBI:29035"/>
    </cofactor>
</comment>
<evidence type="ECO:0000256" key="10">
    <source>
        <dbReference type="ARBA" id="ARBA00023211"/>
    </source>
</evidence>
<keyword evidence="6" id="KW-0540">Nuclease</keyword>
<dbReference type="Pfam" id="PF08774">
    <property type="entry name" value="VRR_NUC"/>
    <property type="match status" value="1"/>
</dbReference>
<dbReference type="EC" id="3.1.4.1" evidence="5"/>
<sequence length="552" mass="62036">MLERPSQALLTRMLMRQGPLFRTTRLRYDEIGCPVTAAQPLVALGWIDAQPLLAVDELAALLTRGELPSVAAGASGQNNGQEPPTAWPPPGHGRMTKAALVEALRHALPDREGDTRDTSIACPYRHWRPAADDHVFRLAVAPLCERLRLLFFGNLHQDWSEFVLADLGVMRYEAVPFDSTSRAFQTRADVDVYLALDALRDALESAHEPDALMALMEAAENCTSDNAWLHTRREKLLFAIGQQGERRRHWDLALQVYERCRYPGARYRRVRVLEALGRRGDALALAQHIATAPESEEEAQRNARTLARLQRSRVRRQNTGSGSPLVRDEIQVLAPERPTRVEDIACERLSSSDAPAFYVENTLINALFGLLCWRALFAPLPGAFFHPFQRGPADLHAPDFVARRAPLFAACLAELESGEYVQTIRAHFTMKAGMQSPFVAWGMLTPELLDLALRCFPAAHLRLWFERLLADLKTNRSGLPDLVRFWPAERRYALIEVKGPGDRLQDNQLRWLEYCAAHGMPVSVLHVRWEETAQMPAEAAPHSASTAWEPQP</sequence>
<organism evidence="13 14">
    <name type="scientific">Paraburkholderia kururiensis</name>
    <dbReference type="NCBI Taxonomy" id="984307"/>
    <lineage>
        <taxon>Bacteria</taxon>
        <taxon>Pseudomonadati</taxon>
        <taxon>Pseudomonadota</taxon>
        <taxon>Betaproteobacteria</taxon>
        <taxon>Burkholderiales</taxon>
        <taxon>Burkholderiaceae</taxon>
        <taxon>Paraburkholderia</taxon>
    </lineage>
</organism>
<name>A0ABZ0WUU4_9BURK</name>
<keyword evidence="7" id="KW-0479">Metal-binding</keyword>
<evidence type="ECO:0000256" key="5">
    <source>
        <dbReference type="ARBA" id="ARBA00012029"/>
    </source>
</evidence>
<keyword evidence="10" id="KW-0464">Manganese</keyword>
<feature type="region of interest" description="Disordered" evidence="11">
    <location>
        <begin position="71"/>
        <end position="92"/>
    </location>
</feature>
<comment type="similarity">
    <text evidence="4">Belongs to the FAN1 family.</text>
</comment>
<dbReference type="SMART" id="SM00990">
    <property type="entry name" value="VRR_NUC"/>
    <property type="match status" value="1"/>
</dbReference>
<feature type="domain" description="VRR-NUC" evidence="12">
    <location>
        <begin position="415"/>
        <end position="529"/>
    </location>
</feature>
<evidence type="ECO:0000313" key="13">
    <source>
        <dbReference type="EMBL" id="WQD81159.1"/>
    </source>
</evidence>
<evidence type="ECO:0000256" key="7">
    <source>
        <dbReference type="ARBA" id="ARBA00022723"/>
    </source>
</evidence>
<protein>
    <recommendedName>
        <fullName evidence="5">phosphodiesterase I</fullName>
        <ecNumber evidence="5">3.1.4.1</ecNumber>
    </recommendedName>
</protein>
<dbReference type="Proteomes" id="UP001325479">
    <property type="component" value="Chromosome"/>
</dbReference>
<dbReference type="InterPro" id="IPR014883">
    <property type="entry name" value="VRR_NUC"/>
</dbReference>
<dbReference type="InterPro" id="IPR033315">
    <property type="entry name" value="Fan1-like"/>
</dbReference>
<dbReference type="InterPro" id="IPR011856">
    <property type="entry name" value="tRNA_endonuc-like_dom_sf"/>
</dbReference>
<evidence type="ECO:0000256" key="8">
    <source>
        <dbReference type="ARBA" id="ARBA00022801"/>
    </source>
</evidence>
<dbReference type="PANTHER" id="PTHR15749">
    <property type="entry name" value="FANCONI-ASSOCIATED NUCLEASE 1"/>
    <property type="match status" value="1"/>
</dbReference>
<evidence type="ECO:0000256" key="3">
    <source>
        <dbReference type="ARBA" id="ARBA00001946"/>
    </source>
</evidence>
<keyword evidence="9" id="KW-0460">Magnesium</keyword>
<dbReference type="PANTHER" id="PTHR15749:SF4">
    <property type="entry name" value="FANCONI-ASSOCIATED NUCLEASE 1"/>
    <property type="match status" value="1"/>
</dbReference>